<dbReference type="GO" id="GO:0005634">
    <property type="term" value="C:nucleus"/>
    <property type="evidence" value="ECO:0007669"/>
    <property type="project" value="TreeGrafter"/>
</dbReference>
<dbReference type="InterPro" id="IPR002999">
    <property type="entry name" value="Tudor"/>
</dbReference>
<evidence type="ECO:0000259" key="3">
    <source>
        <dbReference type="PROSITE" id="PS50304"/>
    </source>
</evidence>
<gene>
    <name evidence="5" type="ORF">D917_05327</name>
</gene>
<feature type="domain" description="TNase-like" evidence="4">
    <location>
        <begin position="195"/>
        <end position="331"/>
    </location>
</feature>
<dbReference type="SMART" id="SM00318">
    <property type="entry name" value="SNc"/>
    <property type="match status" value="4"/>
</dbReference>
<dbReference type="SUPFAM" id="SSF50199">
    <property type="entry name" value="Staphylococcal nuclease"/>
    <property type="match status" value="5"/>
</dbReference>
<feature type="domain" description="Tudor" evidence="3">
    <location>
        <begin position="762"/>
        <end position="820"/>
    </location>
</feature>
<dbReference type="GO" id="GO:0005829">
    <property type="term" value="C:cytosol"/>
    <property type="evidence" value="ECO:0007669"/>
    <property type="project" value="TreeGrafter"/>
</dbReference>
<feature type="region of interest" description="Disordered" evidence="2">
    <location>
        <begin position="1"/>
        <end position="23"/>
    </location>
</feature>
<evidence type="ECO:0000259" key="4">
    <source>
        <dbReference type="PROSITE" id="PS50830"/>
    </source>
</evidence>
<dbReference type="CDD" id="cd00175">
    <property type="entry name" value="SNc"/>
    <property type="match status" value="2"/>
</dbReference>
<reference evidence="5 6" key="1">
    <citation type="submission" date="2015-04" db="EMBL/GenBank/DDBJ databases">
        <title>Draft genome of the roundworm Trichinella nativa.</title>
        <authorList>
            <person name="Mitreva M."/>
        </authorList>
    </citation>
    <scope>NUCLEOTIDE SEQUENCE [LARGE SCALE GENOMIC DNA]</scope>
    <source>
        <strain evidence="5 6">ISS45</strain>
    </source>
</reference>
<dbReference type="Gene3D" id="2.30.30.140">
    <property type="match status" value="1"/>
</dbReference>
<organism evidence="5 6">
    <name type="scientific">Trichinella nativa</name>
    <dbReference type="NCBI Taxonomy" id="6335"/>
    <lineage>
        <taxon>Eukaryota</taxon>
        <taxon>Metazoa</taxon>
        <taxon>Ecdysozoa</taxon>
        <taxon>Nematoda</taxon>
        <taxon>Enoplea</taxon>
        <taxon>Dorylaimia</taxon>
        <taxon>Trichinellida</taxon>
        <taxon>Trichinellidae</taxon>
        <taxon>Trichinella</taxon>
    </lineage>
</organism>
<feature type="region of interest" description="Disordered" evidence="2">
    <location>
        <begin position="1204"/>
        <end position="1224"/>
    </location>
</feature>
<dbReference type="PANTHER" id="PTHR12302">
    <property type="entry name" value="EBNA2 BINDING PROTEIN P100"/>
    <property type="match status" value="1"/>
</dbReference>
<evidence type="ECO:0000256" key="1">
    <source>
        <dbReference type="ARBA" id="ARBA00017230"/>
    </source>
</evidence>
<dbReference type="EMBL" id="LVZM01000833">
    <property type="protein sequence ID" value="OUC49501.1"/>
    <property type="molecule type" value="Genomic_DNA"/>
</dbReference>
<dbReference type="PANTHER" id="PTHR12302:SF2">
    <property type="entry name" value="STAPHYLOCOCCAL NUCLEASE DOMAIN-CONTAINING PROTEIN 1"/>
    <property type="match status" value="1"/>
</dbReference>
<feature type="compositionally biased region" description="Polar residues" evidence="2">
    <location>
        <begin position="1"/>
        <end position="11"/>
    </location>
</feature>
<dbReference type="InterPro" id="IPR035437">
    <property type="entry name" value="SNase_OB-fold_sf"/>
</dbReference>
<dbReference type="FunFam" id="2.30.30.140:FF:000018">
    <property type="entry name" value="Serine/threonine-protein kinase 31"/>
    <property type="match status" value="1"/>
</dbReference>
<dbReference type="SMART" id="SM00333">
    <property type="entry name" value="TUDOR"/>
    <property type="match status" value="1"/>
</dbReference>
<evidence type="ECO:0000313" key="5">
    <source>
        <dbReference type="EMBL" id="OUC49501.1"/>
    </source>
</evidence>
<name>A0A1Y3EWK0_9BILA</name>
<dbReference type="SUPFAM" id="SSF63748">
    <property type="entry name" value="Tudor/PWWP/MBT"/>
    <property type="match status" value="1"/>
</dbReference>
<proteinExistence type="predicted"/>
<dbReference type="AlphaFoldDB" id="A0A1Y3EWK0"/>
<dbReference type="Pfam" id="PF00567">
    <property type="entry name" value="TUDOR"/>
    <property type="match status" value="1"/>
</dbReference>
<dbReference type="FunFam" id="2.40.50.90:FF:000018">
    <property type="entry name" value="Ribonuclease"/>
    <property type="match status" value="1"/>
</dbReference>
<feature type="domain" description="TNase-like" evidence="4">
    <location>
        <begin position="343"/>
        <end position="495"/>
    </location>
</feature>
<dbReference type="Proteomes" id="UP000243006">
    <property type="component" value="Unassembled WGS sequence"/>
</dbReference>
<evidence type="ECO:0000313" key="6">
    <source>
        <dbReference type="Proteomes" id="UP000243006"/>
    </source>
</evidence>
<dbReference type="PROSITE" id="PS50830">
    <property type="entry name" value="TNASE_3"/>
    <property type="match status" value="4"/>
</dbReference>
<sequence length="1224" mass="137520">MYPNNVSSQTPQPAPVSSPPLMRGIGKMALGGDSIVIRGQPKGGPPPERLINLSNVISPKLARRQADSTATDSQDEPYAWEAREALRKLVVGHELLFTVDYKVPTSGREYGSVFVTIDGKRQNVAETLVSQGWLEVRQSGVKSNDDAVKRLLELQNTAKANSKGKWQADDATKHVRQIIWSTANPRSLVESFNRSRIKAVIEHVRDGCTVRAFLLPSFHYVTIMISGIRTPTFKLGEGGMIQDPEPFAEEAKFFTECRLLQNDVEVILEGASNQNFLGTVLHKHGNIAEALLKEGFAKCVDWSMPLVTSGPEKLREAERQAKERRLRLWKNYEPSHAKAAGENSFQAKVVEITLGDSMIIKKQDGMYQKIFLSSIRPPRLEDAGLVRETQSGRQFRPLYDIPFMFAAREVLRKKLIGKKVNVTIDYVQPSVNQLPERTCCTVVFGGQNMAELLVSKGLAAVVRNRQGDENRSPFYDNLLTAEAAAEKARLGIHSLKHSVDANHMETANVYNTSEKQIVRLQELQGNVAKSKQFLPFLIRSGRTDGLVEFVVTGSRLRIFVPKESIMITLLLGGVSCPRPGRMTKGGGAAEAEDEPFSQEALQFTKDFCLQREVEFEVESVDKAGNFIGWCFFHGKNLSELLVENGLAAVHFTADRSKYGPALRAAELRAKEAKLKIWTLAYYDDETEELNDADDLDKGPSAAPSAGIVPERVPQYRAVLVTEICENLKFYIQYFDQGSQLEQMMKEMRTALNADPGRQGAFVPKKGDVCAALFSADQQWYRARVEAVRKDEIDVFYIDFGNRETRKQNELASLPAGFASRPPGARECAFALLKLPDDADYCTAAVKHFYKEVNGEQCLMNMEYRLGGVEYVTLLRADQSDIGKSLIRNGYCLVEQRRDRKMQLQLADYLQAQESAKSERVCKYFICVSPALVMAEKCWSRPSITIRHGYFIYSLSFQATCRVGRDKCEKATLFENAPIAFDVKPKILKRSNDFQFHIFGNVEEAFLFFEQRPQLVHVTLVESHKTTFYALQDPLLLTDRADGLSKGQYPERQVQETATIKHGLLVLIVSEKCCLIYPESRASLTKPFLDLRTRVCFFGCASSASSAPPTTITTAFPPSGLFIKKLMLSLLQSTIPNIQACQWRQKQQLTTAFLPRSSRYSRRRGKRFSSTKLENSRPNICTTMNSAMNYSPPQLSLVKDIKQQPDSQKWTEEKNRNIQQNCGSL</sequence>
<dbReference type="InterPro" id="IPR047386">
    <property type="entry name" value="Tudor_TDRD11"/>
</dbReference>
<dbReference type="InterPro" id="IPR016071">
    <property type="entry name" value="Staphylococal_nuclease_OB-fold"/>
</dbReference>
<dbReference type="FunFam" id="2.40.50.90:FF:000002">
    <property type="entry name" value="Staphylococcal nuclease domain-containing protein"/>
    <property type="match status" value="1"/>
</dbReference>
<dbReference type="Gene3D" id="2.40.50.90">
    <property type="match status" value="5"/>
</dbReference>
<dbReference type="FunFam" id="2.40.50.90:FF:000001">
    <property type="entry name" value="Staphylococcal nuclease domain-containing protein"/>
    <property type="match status" value="1"/>
</dbReference>
<dbReference type="GO" id="GO:0003723">
    <property type="term" value="F:RNA binding"/>
    <property type="evidence" value="ECO:0007669"/>
    <property type="project" value="TreeGrafter"/>
</dbReference>
<dbReference type="CDD" id="cd20433">
    <property type="entry name" value="Tudor_TDRD11"/>
    <property type="match status" value="1"/>
</dbReference>
<accession>A0A1Y3EWK0</accession>
<comment type="caution">
    <text evidence="5">The sequence shown here is derived from an EMBL/GenBank/DDBJ whole genome shotgun (WGS) entry which is preliminary data.</text>
</comment>
<dbReference type="Pfam" id="PF00565">
    <property type="entry name" value="SNase"/>
    <property type="match status" value="4"/>
</dbReference>
<feature type="domain" description="TNase-like" evidence="4">
    <location>
        <begin position="20"/>
        <end position="168"/>
    </location>
</feature>
<dbReference type="PROSITE" id="PS50304">
    <property type="entry name" value="TUDOR"/>
    <property type="match status" value="1"/>
</dbReference>
<evidence type="ECO:0000256" key="2">
    <source>
        <dbReference type="SAM" id="MobiDB-lite"/>
    </source>
</evidence>
<feature type="domain" description="TNase-like" evidence="4">
    <location>
        <begin position="541"/>
        <end position="679"/>
    </location>
</feature>
<dbReference type="GO" id="GO:0006402">
    <property type="term" value="P:mRNA catabolic process"/>
    <property type="evidence" value="ECO:0007669"/>
    <property type="project" value="TreeGrafter"/>
</dbReference>
<feature type="compositionally biased region" description="Basic and acidic residues" evidence="2">
    <location>
        <begin position="1204"/>
        <end position="1215"/>
    </location>
</feature>
<dbReference type="GO" id="GO:0004518">
    <property type="term" value="F:nuclease activity"/>
    <property type="evidence" value="ECO:0007669"/>
    <property type="project" value="TreeGrafter"/>
</dbReference>
<protein>
    <recommendedName>
        <fullName evidence="1">Staphylococcal nuclease domain-containing protein 1</fullName>
    </recommendedName>
</protein>